<dbReference type="PRINTS" id="PR00220">
    <property type="entry name" value="SYNAPTOPHYSN"/>
</dbReference>
<dbReference type="PROSITE" id="PS51257">
    <property type="entry name" value="PROKAR_LIPOPROTEIN"/>
    <property type="match status" value="1"/>
</dbReference>
<dbReference type="AlphaFoldDB" id="A0A7J8BI43"/>
<sequence>MLFGQLRPSDSQKDFALPQLFAVFAFGCCGSYSGETGATVRCNNEPKDVSSIIVSFGYPFRMKLISLVVWLPEIDGLYILRL</sequence>
<evidence type="ECO:0000313" key="2">
    <source>
        <dbReference type="Proteomes" id="UP000593571"/>
    </source>
</evidence>
<dbReference type="PANTHER" id="PTHR10306:SF8">
    <property type="entry name" value="SYNAPTOPHYSIN-LIKE PROTEIN 2"/>
    <property type="match status" value="1"/>
</dbReference>
<gene>
    <name evidence="1" type="ORF">HJG63_018788</name>
</gene>
<dbReference type="Proteomes" id="UP000593571">
    <property type="component" value="Unassembled WGS sequence"/>
</dbReference>
<dbReference type="EMBL" id="JACASE010000017">
    <property type="protein sequence ID" value="KAF6398151.1"/>
    <property type="molecule type" value="Genomic_DNA"/>
</dbReference>
<keyword evidence="2" id="KW-1185">Reference proteome</keyword>
<organism evidence="1 2">
    <name type="scientific">Rousettus aegyptiacus</name>
    <name type="common">Egyptian fruit bat</name>
    <name type="synonym">Pteropus aegyptiacus</name>
    <dbReference type="NCBI Taxonomy" id="9407"/>
    <lineage>
        <taxon>Eukaryota</taxon>
        <taxon>Metazoa</taxon>
        <taxon>Chordata</taxon>
        <taxon>Craniata</taxon>
        <taxon>Vertebrata</taxon>
        <taxon>Euteleostomi</taxon>
        <taxon>Mammalia</taxon>
        <taxon>Eutheria</taxon>
        <taxon>Laurasiatheria</taxon>
        <taxon>Chiroptera</taxon>
        <taxon>Yinpterochiroptera</taxon>
        <taxon>Pteropodoidea</taxon>
        <taxon>Pteropodidae</taxon>
        <taxon>Rousettinae</taxon>
        <taxon>Rousettus</taxon>
    </lineage>
</organism>
<dbReference type="PANTHER" id="PTHR10306">
    <property type="entry name" value="SYNAPTOPHYSIN"/>
    <property type="match status" value="1"/>
</dbReference>
<name>A0A7J8BI43_ROUAE</name>
<proteinExistence type="predicted"/>
<evidence type="ECO:0000313" key="1">
    <source>
        <dbReference type="EMBL" id="KAF6398151.1"/>
    </source>
</evidence>
<comment type="caution">
    <text evidence="1">The sequence shown here is derived from an EMBL/GenBank/DDBJ whole genome shotgun (WGS) entry which is preliminary data.</text>
</comment>
<dbReference type="GO" id="GO:0030672">
    <property type="term" value="C:synaptic vesicle membrane"/>
    <property type="evidence" value="ECO:0007669"/>
    <property type="project" value="TreeGrafter"/>
</dbReference>
<dbReference type="InterPro" id="IPR001285">
    <property type="entry name" value="Synaptophysin/porin"/>
</dbReference>
<protein>
    <submittedName>
        <fullName evidence="1">Synaptophysin like 2</fullName>
    </submittedName>
</protein>
<accession>A0A7J8BI43</accession>
<reference evidence="1 2" key="1">
    <citation type="journal article" date="2020" name="Nature">
        <title>Six reference-quality genomes reveal evolution of bat adaptations.</title>
        <authorList>
            <person name="Jebb D."/>
            <person name="Huang Z."/>
            <person name="Pippel M."/>
            <person name="Hughes G.M."/>
            <person name="Lavrichenko K."/>
            <person name="Devanna P."/>
            <person name="Winkler S."/>
            <person name="Jermiin L.S."/>
            <person name="Skirmuntt E.C."/>
            <person name="Katzourakis A."/>
            <person name="Burkitt-Gray L."/>
            <person name="Ray D.A."/>
            <person name="Sullivan K.A.M."/>
            <person name="Roscito J.G."/>
            <person name="Kirilenko B.M."/>
            <person name="Davalos L.M."/>
            <person name="Corthals A.P."/>
            <person name="Power M.L."/>
            <person name="Jones G."/>
            <person name="Ransome R.D."/>
            <person name="Dechmann D.K.N."/>
            <person name="Locatelli A.G."/>
            <person name="Puechmaille S.J."/>
            <person name="Fedrigo O."/>
            <person name="Jarvis E.D."/>
            <person name="Hiller M."/>
            <person name="Vernes S.C."/>
            <person name="Myers E.W."/>
            <person name="Teeling E.C."/>
        </authorList>
    </citation>
    <scope>NUCLEOTIDE SEQUENCE [LARGE SCALE GENOMIC DNA]</scope>
    <source>
        <strain evidence="1">MRouAeg1</strain>
        <tissue evidence="1">Muscle</tissue>
    </source>
</reference>